<feature type="compositionally biased region" description="Polar residues" evidence="1">
    <location>
        <begin position="34"/>
        <end position="43"/>
    </location>
</feature>
<gene>
    <name evidence="2" type="ORF">LGLO00237_LOCUS17044</name>
</gene>
<sequence>MSSRTRRTTMDEKQGGQANQRAAAADDDHDHHQSTTLKGSTLIDTRFIETDFPSLKDHQNNKKKDTDKSGAAAADNDHDAAAASDLLVDIIGGGEDDDPFDKKNKNVQEQDQDHDDDDDDDANDMKASPKLGVSSLDSNMPVFEGEQQEEANRAEAALKKNPILTDLLDSGGEDDEDVEGALQKEMAAVIAADGEMSP</sequence>
<feature type="compositionally biased region" description="Basic and acidic residues" evidence="1">
    <location>
        <begin position="24"/>
        <end position="33"/>
    </location>
</feature>
<evidence type="ECO:0000256" key="1">
    <source>
        <dbReference type="SAM" id="MobiDB-lite"/>
    </source>
</evidence>
<feature type="compositionally biased region" description="Acidic residues" evidence="1">
    <location>
        <begin position="110"/>
        <end position="122"/>
    </location>
</feature>
<feature type="compositionally biased region" description="Basic and acidic residues" evidence="1">
    <location>
        <begin position="46"/>
        <end position="68"/>
    </location>
</feature>
<accession>A0A7S3YXT0</accession>
<organism evidence="2">
    <name type="scientific">Lotharella globosa</name>
    <dbReference type="NCBI Taxonomy" id="91324"/>
    <lineage>
        <taxon>Eukaryota</taxon>
        <taxon>Sar</taxon>
        <taxon>Rhizaria</taxon>
        <taxon>Cercozoa</taxon>
        <taxon>Chlorarachniophyceae</taxon>
        <taxon>Lotharella</taxon>
    </lineage>
</organism>
<proteinExistence type="predicted"/>
<dbReference type="AlphaFoldDB" id="A0A7S3YXT0"/>
<feature type="region of interest" description="Disordered" evidence="1">
    <location>
        <begin position="1"/>
        <end position="139"/>
    </location>
</feature>
<reference evidence="2" key="1">
    <citation type="submission" date="2021-01" db="EMBL/GenBank/DDBJ databases">
        <authorList>
            <person name="Corre E."/>
            <person name="Pelletier E."/>
            <person name="Niang G."/>
            <person name="Scheremetjew M."/>
            <person name="Finn R."/>
            <person name="Kale V."/>
            <person name="Holt S."/>
            <person name="Cochrane G."/>
            <person name="Meng A."/>
            <person name="Brown T."/>
            <person name="Cohen L."/>
        </authorList>
    </citation>
    <scope>NUCLEOTIDE SEQUENCE</scope>
    <source>
        <strain evidence="2">CCCM811</strain>
    </source>
</reference>
<name>A0A7S3YXT0_9EUKA</name>
<dbReference type="EMBL" id="HBIV01023708">
    <property type="protein sequence ID" value="CAE0665439.1"/>
    <property type="molecule type" value="Transcribed_RNA"/>
</dbReference>
<evidence type="ECO:0000313" key="2">
    <source>
        <dbReference type="EMBL" id="CAE0665439.1"/>
    </source>
</evidence>
<protein>
    <submittedName>
        <fullName evidence="2">Uncharacterized protein</fullName>
    </submittedName>
</protein>